<dbReference type="PANTHER" id="PTHR22748">
    <property type="entry name" value="AP ENDONUCLEASE"/>
    <property type="match status" value="1"/>
</dbReference>
<feature type="binding site" evidence="7">
    <location>
        <position position="37"/>
    </location>
    <ligand>
        <name>Mg(2+)</name>
        <dbReference type="ChEBI" id="CHEBI:18420"/>
        <label>1</label>
    </ligand>
</feature>
<feature type="binding site" evidence="7">
    <location>
        <position position="188"/>
    </location>
    <ligand>
        <name>Mg(2+)</name>
        <dbReference type="ChEBI" id="CHEBI:18420"/>
        <label>1</label>
    </ligand>
</feature>
<evidence type="ECO:0000259" key="10">
    <source>
        <dbReference type="Pfam" id="PF03372"/>
    </source>
</evidence>
<dbReference type="PROSITE" id="PS00726">
    <property type="entry name" value="AP_NUCLEASE_F1_1"/>
    <property type="match status" value="1"/>
</dbReference>
<dbReference type="GO" id="GO:0006284">
    <property type="term" value="P:base-excision repair"/>
    <property type="evidence" value="ECO:0007669"/>
    <property type="project" value="TreeGrafter"/>
</dbReference>
<dbReference type="EnsemblMetazoa" id="CLYHEMT005975.1">
    <property type="protein sequence ID" value="CLYHEMP005975.1"/>
    <property type="gene ID" value="CLYHEMG005975"/>
</dbReference>
<evidence type="ECO:0000256" key="7">
    <source>
        <dbReference type="PIRSR" id="PIRSR604808-2"/>
    </source>
</evidence>
<dbReference type="GO" id="GO:0008311">
    <property type="term" value="F:double-stranded DNA 3'-5' DNA exonuclease activity"/>
    <property type="evidence" value="ECO:0007669"/>
    <property type="project" value="UniProtKB-EC"/>
</dbReference>
<dbReference type="PANTHER" id="PTHR22748:SF4">
    <property type="entry name" value="DNA-(APURINIC OR APYRIMIDINIC SITE) ENDONUCLEASE 2"/>
    <property type="match status" value="1"/>
</dbReference>
<evidence type="ECO:0000256" key="1">
    <source>
        <dbReference type="ARBA" id="ARBA00000493"/>
    </source>
</evidence>
<dbReference type="Proteomes" id="UP000594262">
    <property type="component" value="Unplaced"/>
</dbReference>
<keyword evidence="6 7" id="KW-0460">Magnesium</keyword>
<dbReference type="InterPro" id="IPR036691">
    <property type="entry name" value="Endo/exonu/phosph_ase_sf"/>
</dbReference>
<dbReference type="InterPro" id="IPR004808">
    <property type="entry name" value="AP_endonuc_1"/>
</dbReference>
<evidence type="ECO:0000256" key="5">
    <source>
        <dbReference type="ARBA" id="ARBA00022801"/>
    </source>
</evidence>
<evidence type="ECO:0000256" key="2">
    <source>
        <dbReference type="ARBA" id="ARBA00007092"/>
    </source>
</evidence>
<dbReference type="PROSITE" id="PS51435">
    <property type="entry name" value="AP_NUCLEASE_F1_4"/>
    <property type="match status" value="1"/>
</dbReference>
<feature type="binding site" evidence="7">
    <location>
        <position position="7"/>
    </location>
    <ligand>
        <name>Mg(2+)</name>
        <dbReference type="ChEBI" id="CHEBI:18420"/>
        <label>1</label>
    </ligand>
</feature>
<comment type="cofactor">
    <cofactor evidence="7 9">
        <name>Mg(2+)</name>
        <dbReference type="ChEBI" id="CHEBI:18420"/>
    </cofactor>
    <cofactor evidence="7 9">
        <name>Mn(2+)</name>
        <dbReference type="ChEBI" id="CHEBI:29035"/>
    </cofactor>
    <text evidence="7 9">Probably binds two magnesium or manganese ions per subunit.</text>
</comment>
<dbReference type="GO" id="GO:0005634">
    <property type="term" value="C:nucleus"/>
    <property type="evidence" value="ECO:0007669"/>
    <property type="project" value="TreeGrafter"/>
</dbReference>
<feature type="site" description="Transition state stabilizer" evidence="8">
    <location>
        <position position="188"/>
    </location>
</feature>
<sequence length="223" mass="25434">MKLLTWNVNGIRAASIKSKSIKLLLDSLDADIICLQETKITRNLLTTDIGNIDEYLAFFSFSKKRSGYSGVVTYCKKSCCPVAAEEGITGVLCSTEKTQSIGYYPTSFHDEFTTQELKDLDSEGRVIITEHKLEDGRYLCIVNVYCPKAVVDNKERYEFKMKFYHLLEMRCRHLEKAGKHVMVVGDLNVSHQRIDHCDPHQDRKRAQHTDTYRLVSTTRGGSP</sequence>
<keyword evidence="12" id="KW-1185">Reference proteome</keyword>
<evidence type="ECO:0000313" key="11">
    <source>
        <dbReference type="EnsemblMetazoa" id="CLYHEMP005975.1"/>
    </source>
</evidence>
<keyword evidence="9" id="KW-0234">DNA repair</keyword>
<dbReference type="Pfam" id="PF03372">
    <property type="entry name" value="Exo_endo_phos"/>
    <property type="match status" value="1"/>
</dbReference>
<dbReference type="GO" id="GO:0003677">
    <property type="term" value="F:DNA binding"/>
    <property type="evidence" value="ECO:0007669"/>
    <property type="project" value="InterPro"/>
</dbReference>
<keyword evidence="4 7" id="KW-0479">Metal-binding</keyword>
<dbReference type="GO" id="GO:0003906">
    <property type="term" value="F:DNA-(apurinic or apyrimidinic site) endonuclease activity"/>
    <property type="evidence" value="ECO:0007669"/>
    <property type="project" value="TreeGrafter"/>
</dbReference>
<comment type="similarity">
    <text evidence="2 9">Belongs to the DNA repair enzymes AP/ExoA family.</text>
</comment>
<reference evidence="11" key="1">
    <citation type="submission" date="2021-01" db="UniProtKB">
        <authorList>
            <consortium name="EnsemblMetazoa"/>
        </authorList>
    </citation>
    <scope>IDENTIFICATION</scope>
</reference>
<feature type="domain" description="Endonuclease/exonuclease/phosphatase" evidence="10">
    <location>
        <begin position="4"/>
        <end position="212"/>
    </location>
</feature>
<dbReference type="NCBIfam" id="TIGR00633">
    <property type="entry name" value="xth"/>
    <property type="match status" value="1"/>
</dbReference>
<protein>
    <recommendedName>
        <fullName evidence="3">exodeoxyribonuclease III</fullName>
        <ecNumber evidence="3">3.1.11.2</ecNumber>
    </recommendedName>
</protein>
<dbReference type="GO" id="GO:0046872">
    <property type="term" value="F:metal ion binding"/>
    <property type="evidence" value="ECO:0007669"/>
    <property type="project" value="UniProtKB-KW"/>
</dbReference>
<dbReference type="SUPFAM" id="SSF56219">
    <property type="entry name" value="DNase I-like"/>
    <property type="match status" value="1"/>
</dbReference>
<evidence type="ECO:0000256" key="4">
    <source>
        <dbReference type="ARBA" id="ARBA00022723"/>
    </source>
</evidence>
<keyword evidence="7" id="KW-0464">Manganese</keyword>
<dbReference type="Gene3D" id="3.60.10.10">
    <property type="entry name" value="Endonuclease/exonuclease/phosphatase"/>
    <property type="match status" value="1"/>
</dbReference>
<name>A0A7M5V9Q8_9CNID</name>
<evidence type="ECO:0000256" key="3">
    <source>
        <dbReference type="ARBA" id="ARBA00012115"/>
    </source>
</evidence>
<evidence type="ECO:0000256" key="9">
    <source>
        <dbReference type="RuleBase" id="RU362131"/>
    </source>
</evidence>
<accession>A0A7M5V9Q8</accession>
<keyword evidence="9" id="KW-0227">DNA damage</keyword>
<dbReference type="AlphaFoldDB" id="A0A7M5V9Q8"/>
<feature type="binding site" evidence="7">
    <location>
        <position position="186"/>
    </location>
    <ligand>
        <name>Mg(2+)</name>
        <dbReference type="ChEBI" id="CHEBI:18420"/>
        <label>1</label>
    </ligand>
</feature>
<dbReference type="EC" id="3.1.11.2" evidence="3"/>
<comment type="catalytic activity">
    <reaction evidence="1">
        <text>Exonucleolytic cleavage in the 3'- to 5'-direction to yield nucleoside 5'-phosphates.</text>
        <dbReference type="EC" id="3.1.11.2"/>
    </reaction>
</comment>
<proteinExistence type="inferred from homology"/>
<evidence type="ECO:0000313" key="12">
    <source>
        <dbReference type="Proteomes" id="UP000594262"/>
    </source>
</evidence>
<evidence type="ECO:0000256" key="8">
    <source>
        <dbReference type="PIRSR" id="PIRSR604808-3"/>
    </source>
</evidence>
<dbReference type="InterPro" id="IPR005135">
    <property type="entry name" value="Endo/exonuclease/phosphatase"/>
</dbReference>
<dbReference type="OrthoDB" id="391817at2759"/>
<keyword evidence="5" id="KW-0378">Hydrolase</keyword>
<dbReference type="GO" id="GO:0008081">
    <property type="term" value="F:phosphoric diester hydrolase activity"/>
    <property type="evidence" value="ECO:0007669"/>
    <property type="project" value="TreeGrafter"/>
</dbReference>
<dbReference type="InterPro" id="IPR020847">
    <property type="entry name" value="AP_endonuclease_F1_BS"/>
</dbReference>
<evidence type="ECO:0000256" key="6">
    <source>
        <dbReference type="ARBA" id="ARBA00022842"/>
    </source>
</evidence>
<organism evidence="11 12">
    <name type="scientific">Clytia hemisphaerica</name>
    <dbReference type="NCBI Taxonomy" id="252671"/>
    <lineage>
        <taxon>Eukaryota</taxon>
        <taxon>Metazoa</taxon>
        <taxon>Cnidaria</taxon>
        <taxon>Hydrozoa</taxon>
        <taxon>Hydroidolina</taxon>
        <taxon>Leptothecata</taxon>
        <taxon>Obeliida</taxon>
        <taxon>Clytiidae</taxon>
        <taxon>Clytia</taxon>
    </lineage>
</organism>